<keyword evidence="3" id="KW-1185">Reference proteome</keyword>
<dbReference type="PANTHER" id="PTHR46401">
    <property type="entry name" value="GLYCOSYLTRANSFERASE WBBK-RELATED"/>
    <property type="match status" value="1"/>
</dbReference>
<evidence type="ECO:0000256" key="1">
    <source>
        <dbReference type="ARBA" id="ARBA00022679"/>
    </source>
</evidence>
<comment type="caution">
    <text evidence="2">The sequence shown here is derived from an EMBL/GenBank/DDBJ whole genome shotgun (WGS) entry which is preliminary data.</text>
</comment>
<dbReference type="Proteomes" id="UP001355653">
    <property type="component" value="Unassembled WGS sequence"/>
</dbReference>
<protein>
    <submittedName>
        <fullName evidence="2">Glycosyltransferase family 4 protein</fullName>
    </submittedName>
</protein>
<proteinExistence type="predicted"/>
<dbReference type="RefSeq" id="WP_127457272.1">
    <property type="nucleotide sequence ID" value="NZ_JAROBY010000019.1"/>
</dbReference>
<evidence type="ECO:0000313" key="2">
    <source>
        <dbReference type="EMBL" id="MEB4794907.1"/>
    </source>
</evidence>
<organism evidence="2 3">
    <name type="scientific">Paenibacillus chondroitinus</name>
    <dbReference type="NCBI Taxonomy" id="59842"/>
    <lineage>
        <taxon>Bacteria</taxon>
        <taxon>Bacillati</taxon>
        <taxon>Bacillota</taxon>
        <taxon>Bacilli</taxon>
        <taxon>Bacillales</taxon>
        <taxon>Paenibacillaceae</taxon>
        <taxon>Paenibacillus</taxon>
    </lineage>
</organism>
<dbReference type="Gene3D" id="3.40.50.2000">
    <property type="entry name" value="Glycogen Phosphorylase B"/>
    <property type="match status" value="2"/>
</dbReference>
<sequence length="389" mass="45066">MNILFVNYHDFSSNSAIHIFNFANNLVNMNVDCGVCVPNNKESIHLIGKANFEVFDFNDFLEGKIKFPDGRYPDIIHAWTPREIVREFTEKLAKHYNSKLIVHLEDNEEAILKASYKIEHQQWSLLPEKVVNRIIEKQFSHPMKYKKFLAKADGITVIIDKLLEFKPSPILAKVIWPGYEENLFKPRPIDIELKNKLGIHNKTYVVVYSGNVHLSNKKEVYSLYLAIAALNRKGISVKLVRTGRDFVDFHDAALMNSKESYIELGFVERELLPRIMSIADVFVQPGVSDEFNDYRFPSKLPEFFAMGKPVILPKTNIGRYLSDMYNCILLEQGNSLEICEKLEFVFNNKTYCKQIGDRGKRFASQNFNWSLNTKLLLEFYNDVLQNSSN</sequence>
<dbReference type="Pfam" id="PF13692">
    <property type="entry name" value="Glyco_trans_1_4"/>
    <property type="match status" value="1"/>
</dbReference>
<evidence type="ECO:0000313" key="3">
    <source>
        <dbReference type="Proteomes" id="UP001355653"/>
    </source>
</evidence>
<dbReference type="PANTHER" id="PTHR46401:SF2">
    <property type="entry name" value="GLYCOSYLTRANSFERASE WBBK-RELATED"/>
    <property type="match status" value="1"/>
</dbReference>
<reference evidence="2 3" key="1">
    <citation type="submission" date="2023-03" db="EMBL/GenBank/DDBJ databases">
        <title>Bacillus Genome Sequencing.</title>
        <authorList>
            <person name="Dunlap C."/>
        </authorList>
    </citation>
    <scope>NUCLEOTIDE SEQUENCE [LARGE SCALE GENOMIC DNA]</scope>
    <source>
        <strain evidence="2 3">NRS-1351</strain>
    </source>
</reference>
<dbReference type="CDD" id="cd03801">
    <property type="entry name" value="GT4_PimA-like"/>
    <property type="match status" value="1"/>
</dbReference>
<keyword evidence="1" id="KW-0808">Transferase</keyword>
<name>A0ABU6DAX2_9BACL</name>
<dbReference type="SUPFAM" id="SSF53756">
    <property type="entry name" value="UDP-Glycosyltransferase/glycogen phosphorylase"/>
    <property type="match status" value="1"/>
</dbReference>
<gene>
    <name evidence="2" type="ORF">P5G65_13440</name>
</gene>
<accession>A0ABU6DAX2</accession>
<dbReference type="EMBL" id="JAROBY010000019">
    <property type="protein sequence ID" value="MEB4794907.1"/>
    <property type="molecule type" value="Genomic_DNA"/>
</dbReference>